<evidence type="ECO:0000313" key="4">
    <source>
        <dbReference type="EMBL" id="CAK1584173.1"/>
    </source>
</evidence>
<dbReference type="Pfam" id="PF01757">
    <property type="entry name" value="Acyl_transf_3"/>
    <property type="match status" value="1"/>
</dbReference>
<dbReference type="EMBL" id="CAVLGL010000068">
    <property type="protein sequence ID" value="CAK1584173.1"/>
    <property type="molecule type" value="Genomic_DNA"/>
</dbReference>
<organism evidence="4 5">
    <name type="scientific">Parnassius mnemosyne</name>
    <name type="common">clouded apollo</name>
    <dbReference type="NCBI Taxonomy" id="213953"/>
    <lineage>
        <taxon>Eukaryota</taxon>
        <taxon>Metazoa</taxon>
        <taxon>Ecdysozoa</taxon>
        <taxon>Arthropoda</taxon>
        <taxon>Hexapoda</taxon>
        <taxon>Insecta</taxon>
        <taxon>Pterygota</taxon>
        <taxon>Neoptera</taxon>
        <taxon>Endopterygota</taxon>
        <taxon>Lepidoptera</taxon>
        <taxon>Glossata</taxon>
        <taxon>Ditrysia</taxon>
        <taxon>Papilionoidea</taxon>
        <taxon>Papilionidae</taxon>
        <taxon>Parnassiinae</taxon>
        <taxon>Parnassini</taxon>
        <taxon>Parnassius</taxon>
        <taxon>Driopa</taxon>
    </lineage>
</organism>
<dbReference type="PANTHER" id="PTHR11161:SF22">
    <property type="entry name" value="ACYLTRANSFERASE 3 DOMAIN-CONTAINING PROTEIN-RELATED"/>
    <property type="match status" value="1"/>
</dbReference>
<dbReference type="InterPro" id="IPR052728">
    <property type="entry name" value="O2_lipid_transport_reg"/>
</dbReference>
<feature type="transmembrane region" description="Helical" evidence="1">
    <location>
        <begin position="220"/>
        <end position="239"/>
    </location>
</feature>
<evidence type="ECO:0000259" key="3">
    <source>
        <dbReference type="Pfam" id="PF01757"/>
    </source>
</evidence>
<evidence type="ECO:0000256" key="1">
    <source>
        <dbReference type="SAM" id="Phobius"/>
    </source>
</evidence>
<feature type="transmembrane region" description="Helical" evidence="1">
    <location>
        <begin position="302"/>
        <end position="321"/>
    </location>
</feature>
<proteinExistence type="predicted"/>
<gene>
    <name evidence="4" type="ORF">PARMNEM_LOCUS5479</name>
</gene>
<feature type="signal peptide" evidence="2">
    <location>
        <begin position="1"/>
        <end position="16"/>
    </location>
</feature>
<dbReference type="GO" id="GO:0016747">
    <property type="term" value="F:acyltransferase activity, transferring groups other than amino-acyl groups"/>
    <property type="evidence" value="ECO:0007669"/>
    <property type="project" value="InterPro"/>
</dbReference>
<keyword evidence="1" id="KW-0812">Transmembrane</keyword>
<feature type="transmembrane region" description="Helical" evidence="1">
    <location>
        <begin position="393"/>
        <end position="412"/>
    </location>
</feature>
<keyword evidence="5" id="KW-1185">Reference proteome</keyword>
<dbReference type="Proteomes" id="UP001314205">
    <property type="component" value="Unassembled WGS sequence"/>
</dbReference>
<feature type="transmembrane region" description="Helical" evidence="1">
    <location>
        <begin position="259"/>
        <end position="281"/>
    </location>
</feature>
<feature type="transmembrane region" description="Helical" evidence="1">
    <location>
        <begin position="366"/>
        <end position="386"/>
    </location>
</feature>
<feature type="transmembrane region" description="Helical" evidence="1">
    <location>
        <begin position="510"/>
        <end position="533"/>
    </location>
</feature>
<comment type="caution">
    <text evidence="4">The sequence shown here is derived from an EMBL/GenBank/DDBJ whole genome shotgun (WGS) entry which is preliminary data.</text>
</comment>
<evidence type="ECO:0000256" key="2">
    <source>
        <dbReference type="SAM" id="SignalP"/>
    </source>
</evidence>
<protein>
    <recommendedName>
        <fullName evidence="3">Acyltransferase 3 domain-containing protein</fullName>
    </recommendedName>
</protein>
<keyword evidence="1" id="KW-0472">Membrane</keyword>
<evidence type="ECO:0000313" key="5">
    <source>
        <dbReference type="Proteomes" id="UP001314205"/>
    </source>
</evidence>
<feature type="transmembrane region" description="Helical" evidence="1">
    <location>
        <begin position="582"/>
        <end position="606"/>
    </location>
</feature>
<keyword evidence="1" id="KW-1133">Transmembrane helix</keyword>
<sequence>MKFLIFIFLLFCHASAVIYQLNNTEYVRMPPIYHLDPYELCIYKPKGLYCSVEIDLVPDESTDEGNELMEMIREYTARSETHYNHTRLHYGICVTDMCNEYLTQNTTGSLKLVLERCLNSSFWEKYKLKTRINEDLSCNNQDQTFELEPGDIVVAVIVLGLVVLNISGIIYDFFTLKRKNREVNKLLRCFSIRRNWLKLVAPAATGNEPRLKCFKGINGLRAITIFLVITEHSLLPFVVASDNTLFYEDKYHNILYHLFLDGTIIVQTFFIISGCLLAYHLQIRSEKKDLNWILIPKGIIDRWLRLTPPYAVVLAITLTWFRFLGSGPLWEQIVNAEVRDCRGGYWLHLLYLNNYRDRSLCMTHTWYLAADMQLYIFGLLLLILVTREYARKVALSVMFVVALIIPALHTYIQNLNAYLHVSPETARFFFEMDPTFINTYKRGHTNMASYIIGLSLGLLIYRLQNEEFDIKKYRKFKYLYWACLPIGIGVILCSSLFYMDGASPPLVLRAIYSGIVKPVYGLLLSIVILGMVFKLENICRGILEWRGWTSPARVSYSAYIMHMLILKPITGTRTTLIHTTSLNIILIGVGTGILCYLIAFPFWLMVEAPLAQLVKVLIPSKDSENVKSNTKLNKINEA</sequence>
<keyword evidence="2" id="KW-0732">Signal</keyword>
<feature type="transmembrane region" description="Helical" evidence="1">
    <location>
        <begin position="447"/>
        <end position="464"/>
    </location>
</feature>
<feature type="domain" description="Acyltransferase 3" evidence="3">
    <location>
        <begin position="215"/>
        <end position="599"/>
    </location>
</feature>
<feature type="chain" id="PRO_5043483112" description="Acyltransferase 3 domain-containing protein" evidence="2">
    <location>
        <begin position="17"/>
        <end position="638"/>
    </location>
</feature>
<dbReference type="AlphaFoldDB" id="A0AAV1KMB9"/>
<name>A0AAV1KMB9_9NEOP</name>
<reference evidence="4 5" key="1">
    <citation type="submission" date="2023-11" db="EMBL/GenBank/DDBJ databases">
        <authorList>
            <person name="Hedman E."/>
            <person name="Englund M."/>
            <person name="Stromberg M."/>
            <person name="Nyberg Akerstrom W."/>
            <person name="Nylinder S."/>
            <person name="Jareborg N."/>
            <person name="Kallberg Y."/>
            <person name="Kronander E."/>
        </authorList>
    </citation>
    <scope>NUCLEOTIDE SEQUENCE [LARGE SCALE GENOMIC DNA]</scope>
</reference>
<dbReference type="InterPro" id="IPR002656">
    <property type="entry name" value="Acyl_transf_3_dom"/>
</dbReference>
<feature type="transmembrane region" description="Helical" evidence="1">
    <location>
        <begin position="152"/>
        <end position="174"/>
    </location>
</feature>
<dbReference type="PANTHER" id="PTHR11161">
    <property type="entry name" value="O-ACYLTRANSFERASE"/>
    <property type="match status" value="1"/>
</dbReference>
<feature type="transmembrane region" description="Helical" evidence="1">
    <location>
        <begin position="476"/>
        <end position="498"/>
    </location>
</feature>
<accession>A0AAV1KMB9</accession>